<dbReference type="EMBL" id="JACHGW010000006">
    <property type="protein sequence ID" value="MBB6053276.1"/>
    <property type="molecule type" value="Genomic_DNA"/>
</dbReference>
<gene>
    <name evidence="1" type="ORF">HNQ39_005110</name>
</gene>
<proteinExistence type="predicted"/>
<name>A0A7W9SUX2_ARMRO</name>
<accession>A0A7W9SUX2</accession>
<reference evidence="1 2" key="1">
    <citation type="submission" date="2020-08" db="EMBL/GenBank/DDBJ databases">
        <title>Genomic Encyclopedia of Type Strains, Phase IV (KMG-IV): sequencing the most valuable type-strain genomes for metagenomic binning, comparative biology and taxonomic classification.</title>
        <authorList>
            <person name="Goeker M."/>
        </authorList>
    </citation>
    <scope>NUCLEOTIDE SEQUENCE [LARGE SCALE GENOMIC DNA]</scope>
    <source>
        <strain evidence="1 2">DSM 23562</strain>
    </source>
</reference>
<evidence type="ECO:0000313" key="1">
    <source>
        <dbReference type="EMBL" id="MBB6053276.1"/>
    </source>
</evidence>
<protein>
    <submittedName>
        <fullName evidence="1">Uncharacterized protein</fullName>
    </submittedName>
</protein>
<dbReference type="AlphaFoldDB" id="A0A7W9SUX2"/>
<evidence type="ECO:0000313" key="2">
    <source>
        <dbReference type="Proteomes" id="UP000520814"/>
    </source>
</evidence>
<sequence>MKKVYVTQDTDGWTRVVVVGSGTITVEDVDKALKKQGGE</sequence>
<keyword evidence="2" id="KW-1185">Reference proteome</keyword>
<dbReference type="Proteomes" id="UP000520814">
    <property type="component" value="Unassembled WGS sequence"/>
</dbReference>
<comment type="caution">
    <text evidence="1">The sequence shown here is derived from an EMBL/GenBank/DDBJ whole genome shotgun (WGS) entry which is preliminary data.</text>
</comment>
<organism evidence="1 2">
    <name type="scientific">Armatimonas rosea</name>
    <dbReference type="NCBI Taxonomy" id="685828"/>
    <lineage>
        <taxon>Bacteria</taxon>
        <taxon>Bacillati</taxon>
        <taxon>Armatimonadota</taxon>
        <taxon>Armatimonadia</taxon>
        <taxon>Armatimonadales</taxon>
        <taxon>Armatimonadaceae</taxon>
        <taxon>Armatimonas</taxon>
    </lineage>
</organism>